<dbReference type="Pfam" id="PF18417">
    <property type="entry name" value="LodA_C"/>
    <property type="match status" value="1"/>
</dbReference>
<evidence type="ECO:0000313" key="5">
    <source>
        <dbReference type="Proteomes" id="UP001153678"/>
    </source>
</evidence>
<name>A0A9W4SCY0_9GLOM</name>
<dbReference type="InterPro" id="IPR009078">
    <property type="entry name" value="Ferritin-like_SF"/>
</dbReference>
<accession>A0A9W4SCY0</accession>
<evidence type="ECO:0000259" key="1">
    <source>
        <dbReference type="Pfam" id="PF12902"/>
    </source>
</evidence>
<protein>
    <submittedName>
        <fullName evidence="4">3474_t:CDS:1</fullName>
    </submittedName>
</protein>
<dbReference type="Proteomes" id="UP001153678">
    <property type="component" value="Unassembled WGS sequence"/>
</dbReference>
<dbReference type="InterPro" id="IPR041168">
    <property type="entry name" value="LodA_N"/>
</dbReference>
<organism evidence="4 5">
    <name type="scientific">Funneliformis geosporum</name>
    <dbReference type="NCBI Taxonomy" id="1117311"/>
    <lineage>
        <taxon>Eukaryota</taxon>
        <taxon>Fungi</taxon>
        <taxon>Fungi incertae sedis</taxon>
        <taxon>Mucoromycota</taxon>
        <taxon>Glomeromycotina</taxon>
        <taxon>Glomeromycetes</taxon>
        <taxon>Glomerales</taxon>
        <taxon>Glomeraceae</taxon>
        <taxon>Funneliformis</taxon>
    </lineage>
</organism>
<feature type="domain" description="L-Lysine epsilon oxidase N-terminal" evidence="2">
    <location>
        <begin position="15"/>
        <end position="253"/>
    </location>
</feature>
<evidence type="ECO:0000313" key="4">
    <source>
        <dbReference type="EMBL" id="CAI2163795.1"/>
    </source>
</evidence>
<dbReference type="Pfam" id="PF12902">
    <property type="entry name" value="Ferritin-like"/>
    <property type="match status" value="1"/>
</dbReference>
<dbReference type="Gene3D" id="1.20.1260.10">
    <property type="match status" value="1"/>
</dbReference>
<evidence type="ECO:0000259" key="3">
    <source>
        <dbReference type="Pfam" id="PF18417"/>
    </source>
</evidence>
<sequence length="997" mass="113299">MTEEDYKKIVSFAIFPPINVARVGNSDDYYVVSEIPGVFVGGKAKKIEVIEGDPSFKFKDEKQRVRPQAARFRIYGYDENGNVVREIKLTDKNNSVDVNINWNVVLANKKAAHTQFVGIKTYDPEGPKRNEKWPHDRSTLMAISEQSLSSDDFKNTKLPTKEFKARVYRTNDPNSGQELYLGKMILEQEGSLIIVGGKGKSGSVKEGAYITEYANNDYWYDDTSDGSIDATVTITINEQSKELKNREDKSWVLVAPPKYAPGIPNIVSLYQVILETQHPPDAAENIEVEYYRDIRPIFEAICRISWVNKKAFIGHGIYKPGHFLNPDMEKRLKDNSKLEEGLRKGILGRVRIPKDIASEAEYYGQAYDYFMPILSGNDGDVRPGDPDKYLSVTGGQYLNLLNWAKGSFHVNEQNKPVEYYYQFDSNGTGRYPKYKKKIAGRSNEKEGYKEFEEIITNASLQVECLKKATLEWCVGGAFFPGIEMTFIAYDKDNFKFDFRINSNAFKPGDINAYMALPWQADFYECNTHWWPAQRPDEVITQKKLFEIMGREDNKIRLNDFKEWTRGFRNDDGPRGVPKWGDMDMVRAWDRLGFIVEKEIDHGIKLFTEIEHGNIYKETDVKEIVKHSDLEDLYELLQLALEIELTTIPPYLYALYSIKGHKDIGGKLKHLIRHVAAEEMLHASLVANLIVAIGRKPVFYSREAIPVYPNPLPHVKEGEIMVHLSKADVKTINTFIQIEAPDDLSPPKKPSIPLKRLRKQTPGDDVDVSEVSVDSIGDLYDTIKECFINFNDEIKYDTTFQLGPGMGYAPSTGTGKDGLTIIDNLIAAEKAIDLIKVQGEGSRAESEASHYQTFQKCLHLIKNASSEEYQCWPVITDPAKYLDKFPKDVLCISKAFDAAYCYLMLLLQNVWMYDNTEKRDFVMGGLPALMHGVLKPIAIKLAETPISAALHAGATFGYYEFTADKTPKQQLLCEVCKAKLKEIEEVVQKLPDVKLISQ</sequence>
<dbReference type="Pfam" id="PF17990">
    <property type="entry name" value="LodA_N"/>
    <property type="match status" value="1"/>
</dbReference>
<feature type="domain" description="L-lysine epsilon oxidase C-terminal" evidence="3">
    <location>
        <begin position="379"/>
        <end position="537"/>
    </location>
</feature>
<dbReference type="InterPro" id="IPR012347">
    <property type="entry name" value="Ferritin-like"/>
</dbReference>
<dbReference type="InterPro" id="IPR041173">
    <property type="entry name" value="LodA_C"/>
</dbReference>
<dbReference type="InterPro" id="IPR026820">
    <property type="entry name" value="VioB/RebD_dom"/>
</dbReference>
<dbReference type="SUPFAM" id="SSF47240">
    <property type="entry name" value="Ferritin-like"/>
    <property type="match status" value="1"/>
</dbReference>
<dbReference type="CDD" id="cd00657">
    <property type="entry name" value="Ferritin_like"/>
    <property type="match status" value="1"/>
</dbReference>
<evidence type="ECO:0000259" key="2">
    <source>
        <dbReference type="Pfam" id="PF17990"/>
    </source>
</evidence>
<dbReference type="EMBL" id="CAMKVN010000112">
    <property type="protein sequence ID" value="CAI2163795.1"/>
    <property type="molecule type" value="Genomic_DNA"/>
</dbReference>
<dbReference type="AlphaFoldDB" id="A0A9W4SCY0"/>
<reference evidence="4" key="1">
    <citation type="submission" date="2022-08" db="EMBL/GenBank/DDBJ databases">
        <authorList>
            <person name="Kallberg Y."/>
            <person name="Tangrot J."/>
            <person name="Rosling A."/>
        </authorList>
    </citation>
    <scope>NUCLEOTIDE SEQUENCE</scope>
    <source>
        <strain evidence="4">Wild A</strain>
    </source>
</reference>
<proteinExistence type="predicted"/>
<feature type="domain" description="Iminophenyl-pyruvate dimer synthase" evidence="1">
    <location>
        <begin position="636"/>
        <end position="855"/>
    </location>
</feature>
<keyword evidence="5" id="KW-1185">Reference proteome</keyword>
<dbReference type="PANTHER" id="PTHR34400:SF4">
    <property type="entry name" value="MEMBRANE PROTEIN"/>
    <property type="match status" value="1"/>
</dbReference>
<dbReference type="PANTHER" id="PTHR34400">
    <property type="match status" value="1"/>
</dbReference>
<gene>
    <name evidence="4" type="ORF">FWILDA_LOCUS1247</name>
</gene>
<dbReference type="OrthoDB" id="2411172at2759"/>
<comment type="caution">
    <text evidence="4">The sequence shown here is derived from an EMBL/GenBank/DDBJ whole genome shotgun (WGS) entry which is preliminary data.</text>
</comment>